<feature type="signal peptide" evidence="1">
    <location>
        <begin position="1"/>
        <end position="23"/>
    </location>
</feature>
<evidence type="ECO:0000313" key="2">
    <source>
        <dbReference type="EMBL" id="AKE51638.1"/>
    </source>
</evidence>
<keyword evidence="3" id="KW-1185">Reference proteome</keyword>
<evidence type="ECO:0000313" key="3">
    <source>
        <dbReference type="Proteomes" id="UP000034071"/>
    </source>
</evidence>
<dbReference type="AlphaFoldDB" id="A0A0F6RBK3"/>
<sequence>MNLTKKAFIIIVLTLTAPLAAEANTDYELFIKKDLEKLVGTAQLYKEFKNSSCGELLDKDFPNLVKKIHTSLREIETEVKPQYPKVWQEVTAENSKMNKQAEKWISQRIEKLPSLSSNQDFGCGVIFGELLSFGYRFERDRVSLMINLRKASENQSESLVK</sequence>
<dbReference type="RefSeq" id="WP_046560805.1">
    <property type="nucleotide sequence ID" value="NZ_CP010975.1"/>
</dbReference>
<keyword evidence="1" id="KW-0732">Signal</keyword>
<name>A0A0F6RBK3_9GAMM</name>
<feature type="chain" id="PRO_5002508916" description="Lysozyme inhibitor LprI N-terminal domain-containing protein" evidence="1">
    <location>
        <begin position="24"/>
        <end position="161"/>
    </location>
</feature>
<evidence type="ECO:0000256" key="1">
    <source>
        <dbReference type="SAM" id="SignalP"/>
    </source>
</evidence>
<evidence type="ECO:0008006" key="4">
    <source>
        <dbReference type="Google" id="ProtNLM"/>
    </source>
</evidence>
<dbReference type="EMBL" id="CP010975">
    <property type="protein sequence ID" value="AKE51638.1"/>
    <property type="molecule type" value="Genomic_DNA"/>
</dbReference>
<dbReference type="KEGG" id="kge:TQ33_0661"/>
<organism evidence="2 3">
    <name type="scientific">Kangiella geojedonensis</name>
    <dbReference type="NCBI Taxonomy" id="914150"/>
    <lineage>
        <taxon>Bacteria</taxon>
        <taxon>Pseudomonadati</taxon>
        <taxon>Pseudomonadota</taxon>
        <taxon>Gammaproteobacteria</taxon>
        <taxon>Kangiellales</taxon>
        <taxon>Kangiellaceae</taxon>
        <taxon>Kangiella</taxon>
    </lineage>
</organism>
<protein>
    <recommendedName>
        <fullName evidence="4">Lysozyme inhibitor LprI N-terminal domain-containing protein</fullName>
    </recommendedName>
</protein>
<dbReference type="STRING" id="914150.TQ33_0661"/>
<dbReference type="HOGENOM" id="CLU_1641493_0_0_6"/>
<gene>
    <name evidence="2" type="ORF">TQ33_0661</name>
</gene>
<dbReference type="OrthoDB" id="9841366at2"/>
<accession>A0A0F6RBK3</accession>
<proteinExistence type="predicted"/>
<dbReference type="Proteomes" id="UP000034071">
    <property type="component" value="Chromosome"/>
</dbReference>
<reference evidence="2 3" key="1">
    <citation type="submission" date="2015-02" db="EMBL/GenBank/DDBJ databases">
        <title>Complete genome sequence of Kangiella geojedonensis strain YCS-5T.</title>
        <authorList>
            <person name="Kim K.M."/>
        </authorList>
    </citation>
    <scope>NUCLEOTIDE SEQUENCE [LARGE SCALE GENOMIC DNA]</scope>
    <source>
        <strain evidence="2 3">YCS-5</strain>
    </source>
</reference>